<proteinExistence type="predicted"/>
<evidence type="ECO:0000313" key="2">
    <source>
        <dbReference type="Proteomes" id="UP000019733"/>
    </source>
</evidence>
<dbReference type="GeneID" id="19524884"/>
<dbReference type="RefSeq" id="YP_009037483.1">
    <property type="nucleotide sequence ID" value="NC_024124.2"/>
</dbReference>
<dbReference type="KEGG" id="vg:19524884"/>
<evidence type="ECO:0000313" key="1">
    <source>
        <dbReference type="EMBL" id="AIA80126.1"/>
    </source>
</evidence>
<organism evidence="1 2">
    <name type="scientific">Escherichia phage vB_EcoM_JS09</name>
    <dbReference type="NCBI Taxonomy" id="1430444"/>
    <lineage>
        <taxon>Viruses</taxon>
        <taxon>Duplodnaviria</taxon>
        <taxon>Heunggongvirae</taxon>
        <taxon>Uroviricota</taxon>
        <taxon>Caudoviricetes</taxon>
        <taxon>Pantevenvirales</taxon>
        <taxon>Straboviridae</taxon>
        <taxon>Tevenvirinae</taxon>
        <taxon>Mosigvirus</taxon>
        <taxon>Mosigvirus JS09</taxon>
    </lineage>
</organism>
<dbReference type="Proteomes" id="UP000019733">
    <property type="component" value="Segment"/>
</dbReference>
<dbReference type="OrthoDB" id="26953at10239"/>
<evidence type="ECO:0008006" key="3">
    <source>
        <dbReference type="Google" id="ProtNLM"/>
    </source>
</evidence>
<reference evidence="1" key="1">
    <citation type="submission" date="2015-07" db="EMBL/GenBank/DDBJ databases">
        <title>Isolation and characterization of a novel lytic T4-like coliphage vB_EcoM_JS09 infecting APEC.</title>
        <authorList>
            <person name="Zhou Y."/>
            <person name="Bao H.D."/>
            <person name="Zhang H."/>
            <person name="Wang R."/>
        </authorList>
    </citation>
    <scope>NUCLEOTIDE SEQUENCE</scope>
</reference>
<gene>
    <name evidence="1" type="ORF">JS09_0160</name>
</gene>
<name>A0A060BDZ7_9CAUD</name>
<accession>A0A060BDZ7</accession>
<dbReference type="EMBL" id="KF582788">
    <property type="protein sequence ID" value="AIA80126.1"/>
    <property type="molecule type" value="Genomic_DNA"/>
</dbReference>
<keyword evidence="2" id="KW-1185">Reference proteome</keyword>
<sequence length="59" mass="6873">MDLMSMFDEPEVEAPKVHRSELIDELDSIIQRHGFSLPVEALKDLASYYDDPPPWSPWK</sequence>
<protein>
    <recommendedName>
        <fullName evidence="3">Molybdenum ABC transporter</fullName>
    </recommendedName>
</protein>